<dbReference type="InterPro" id="IPR050553">
    <property type="entry name" value="Thioredoxin_ResA/DsbE_sf"/>
</dbReference>
<sequence>MKKFFLLTILAALLLTGLACFKEQGGSTAVEAAAKAEPAPDFSVTTLDGQQLSLASLKGKVILVNFWATWCPPCRAEIPEFIEAYTELKDRGLEILGFSVDDMPEAELKSFVTKAKMNYPVALVGQDIVSAFRPGQYIPTSIFIDRNGRLRYKHVGQLAKKDLVRIFEELEKE</sequence>
<dbReference type="InterPro" id="IPR017937">
    <property type="entry name" value="Thioredoxin_CS"/>
</dbReference>
<dbReference type="Proteomes" id="UP000257323">
    <property type="component" value="Unassembled WGS sequence"/>
</dbReference>
<evidence type="ECO:0000256" key="4">
    <source>
        <dbReference type="SAM" id="SignalP"/>
    </source>
</evidence>
<dbReference type="PROSITE" id="PS51257">
    <property type="entry name" value="PROKAR_LIPOPROTEIN"/>
    <property type="match status" value="1"/>
</dbReference>
<dbReference type="PANTHER" id="PTHR42852:SF17">
    <property type="entry name" value="THIOREDOXIN-LIKE PROTEIN HI_1115"/>
    <property type="match status" value="1"/>
</dbReference>
<dbReference type="InterPro" id="IPR000889">
    <property type="entry name" value="Glutathione_peroxidase"/>
</dbReference>
<dbReference type="PROSITE" id="PS51352">
    <property type="entry name" value="THIOREDOXIN_2"/>
    <property type="match status" value="1"/>
</dbReference>
<dbReference type="PANTHER" id="PTHR42852">
    <property type="entry name" value="THIOL:DISULFIDE INTERCHANGE PROTEIN DSBE"/>
    <property type="match status" value="1"/>
</dbReference>
<evidence type="ECO:0000256" key="1">
    <source>
        <dbReference type="ARBA" id="ARBA00006926"/>
    </source>
</evidence>
<comment type="similarity">
    <text evidence="1">Belongs to the glutathione peroxidase family.</text>
</comment>
<evidence type="ECO:0000256" key="3">
    <source>
        <dbReference type="ARBA" id="ARBA00023002"/>
    </source>
</evidence>
<dbReference type="EMBL" id="QUAH01000003">
    <property type="protein sequence ID" value="RFT16524.1"/>
    <property type="molecule type" value="Genomic_DNA"/>
</dbReference>
<dbReference type="CDD" id="cd02966">
    <property type="entry name" value="TlpA_like_family"/>
    <property type="match status" value="1"/>
</dbReference>
<dbReference type="AlphaFoldDB" id="A0A3E2BP85"/>
<feature type="domain" description="Thioredoxin" evidence="5">
    <location>
        <begin position="33"/>
        <end position="172"/>
    </location>
</feature>
<feature type="chain" id="PRO_5017690336" evidence="4">
    <location>
        <begin position="22"/>
        <end position="173"/>
    </location>
</feature>
<evidence type="ECO:0000256" key="2">
    <source>
        <dbReference type="ARBA" id="ARBA00022559"/>
    </source>
</evidence>
<dbReference type="InterPro" id="IPR013766">
    <property type="entry name" value="Thioredoxin_domain"/>
</dbReference>
<name>A0A3E2BP85_9BACT</name>
<organism evidence="6 7">
    <name type="scientific">Candidatus Saccharicenans subterraneus</name>
    <dbReference type="NCBI Taxonomy" id="2508984"/>
    <lineage>
        <taxon>Bacteria</taxon>
        <taxon>Candidatus Aminicenantota</taxon>
        <taxon>Candidatus Aminicenantia</taxon>
        <taxon>Candidatus Aminicenantales</taxon>
        <taxon>Candidatus Saccharicenantaceae</taxon>
        <taxon>Candidatus Saccharicenans</taxon>
    </lineage>
</organism>
<dbReference type="SUPFAM" id="SSF52833">
    <property type="entry name" value="Thioredoxin-like"/>
    <property type="match status" value="1"/>
</dbReference>
<reference evidence="6 7" key="1">
    <citation type="submission" date="2018-08" db="EMBL/GenBank/DDBJ databases">
        <title>Genome analysis of the thermophilic bacterium of the candidate phylum Aminicenantes from deep subsurface aquifer revealed its physiology and ecological role.</title>
        <authorList>
            <person name="Kadnikov V.V."/>
            <person name="Mardanov A.V."/>
            <person name="Beletsky A.V."/>
            <person name="Karnachuk O.V."/>
            <person name="Ravin N.V."/>
        </authorList>
    </citation>
    <scope>NUCLEOTIDE SEQUENCE [LARGE SCALE GENOMIC DNA]</scope>
    <source>
        <strain evidence="6">BY38</strain>
    </source>
</reference>
<keyword evidence="2" id="KW-0575">Peroxidase</keyword>
<dbReference type="InterPro" id="IPR000866">
    <property type="entry name" value="AhpC/TSA"/>
</dbReference>
<dbReference type="InterPro" id="IPR036249">
    <property type="entry name" value="Thioredoxin-like_sf"/>
</dbReference>
<proteinExistence type="inferred from homology"/>
<accession>A0A3E2BP85</accession>
<keyword evidence="4" id="KW-0732">Signal</keyword>
<dbReference type="PROSITE" id="PS00194">
    <property type="entry name" value="THIOREDOXIN_1"/>
    <property type="match status" value="1"/>
</dbReference>
<feature type="signal peptide" evidence="4">
    <location>
        <begin position="1"/>
        <end position="21"/>
    </location>
</feature>
<protein>
    <submittedName>
        <fullName evidence="6">Thiol:disulfide interchange protein</fullName>
    </submittedName>
</protein>
<evidence type="ECO:0000259" key="5">
    <source>
        <dbReference type="PROSITE" id="PS51352"/>
    </source>
</evidence>
<dbReference type="GO" id="GO:0004601">
    <property type="term" value="F:peroxidase activity"/>
    <property type="evidence" value="ECO:0007669"/>
    <property type="project" value="UniProtKB-KW"/>
</dbReference>
<gene>
    <name evidence="6" type="ORF">OP8BY_1702</name>
</gene>
<dbReference type="Pfam" id="PF00578">
    <property type="entry name" value="AhpC-TSA"/>
    <property type="match status" value="1"/>
</dbReference>
<dbReference type="PROSITE" id="PS51355">
    <property type="entry name" value="GLUTATHIONE_PEROXID_3"/>
    <property type="match status" value="1"/>
</dbReference>
<comment type="caution">
    <text evidence="6">The sequence shown here is derived from an EMBL/GenBank/DDBJ whole genome shotgun (WGS) entry which is preliminary data.</text>
</comment>
<evidence type="ECO:0000313" key="6">
    <source>
        <dbReference type="EMBL" id="RFT16524.1"/>
    </source>
</evidence>
<dbReference type="Gene3D" id="3.40.30.10">
    <property type="entry name" value="Glutaredoxin"/>
    <property type="match status" value="1"/>
</dbReference>
<evidence type="ECO:0000313" key="7">
    <source>
        <dbReference type="Proteomes" id="UP000257323"/>
    </source>
</evidence>
<dbReference type="GO" id="GO:0006979">
    <property type="term" value="P:response to oxidative stress"/>
    <property type="evidence" value="ECO:0007669"/>
    <property type="project" value="InterPro"/>
</dbReference>
<keyword evidence="3" id="KW-0560">Oxidoreductase</keyword>